<comment type="caution">
    <text evidence="3">The sequence shown here is derived from an EMBL/GenBank/DDBJ whole genome shotgun (WGS) entry which is preliminary data.</text>
</comment>
<keyword evidence="4" id="KW-1185">Reference proteome</keyword>
<dbReference type="EMBL" id="JBHFNT010000094">
    <property type="protein sequence ID" value="MFB2835110.1"/>
    <property type="molecule type" value="Genomic_DNA"/>
</dbReference>
<evidence type="ECO:0000256" key="1">
    <source>
        <dbReference type="SAM" id="MobiDB-lite"/>
    </source>
</evidence>
<dbReference type="Pfam" id="PF05685">
    <property type="entry name" value="Uma2"/>
    <property type="match status" value="1"/>
</dbReference>
<dbReference type="SUPFAM" id="SSF52980">
    <property type="entry name" value="Restriction endonuclease-like"/>
    <property type="match status" value="1"/>
</dbReference>
<dbReference type="RefSeq" id="WP_413277532.1">
    <property type="nucleotide sequence ID" value="NZ_JBHFNT010000094.1"/>
</dbReference>
<feature type="region of interest" description="Disordered" evidence="1">
    <location>
        <begin position="245"/>
        <end position="273"/>
    </location>
</feature>
<proteinExistence type="predicted"/>
<protein>
    <submittedName>
        <fullName evidence="3">Uma2 family endonuclease</fullName>
    </submittedName>
</protein>
<accession>A0ABV4WJ80</accession>
<dbReference type="InterPro" id="IPR011335">
    <property type="entry name" value="Restrct_endonuc-II-like"/>
</dbReference>
<dbReference type="Gene3D" id="3.90.1570.10">
    <property type="entry name" value="tt1808, chain A"/>
    <property type="match status" value="1"/>
</dbReference>
<dbReference type="GO" id="GO:0016874">
    <property type="term" value="F:ligase activity"/>
    <property type="evidence" value="ECO:0007669"/>
    <property type="project" value="UniProtKB-KW"/>
</dbReference>
<keyword evidence="3" id="KW-0436">Ligase</keyword>
<gene>
    <name evidence="3" type="ORF">ACE1CA_11320</name>
</gene>
<organism evidence="3 4">
    <name type="scientific">Floridaenema evergladense BLCC-F167</name>
    <dbReference type="NCBI Taxonomy" id="3153639"/>
    <lineage>
        <taxon>Bacteria</taxon>
        <taxon>Bacillati</taxon>
        <taxon>Cyanobacteriota</taxon>
        <taxon>Cyanophyceae</taxon>
        <taxon>Oscillatoriophycideae</taxon>
        <taxon>Aerosakkonematales</taxon>
        <taxon>Aerosakkonemataceae</taxon>
        <taxon>Floridanema</taxon>
        <taxon>Floridanema evergladense</taxon>
    </lineage>
</organism>
<dbReference type="InterPro" id="IPR008538">
    <property type="entry name" value="Uma2"/>
</dbReference>
<dbReference type="InterPro" id="IPR012296">
    <property type="entry name" value="Nuclease_put_TT1808"/>
</dbReference>
<keyword evidence="3" id="KW-0540">Nuclease</keyword>
<sequence>MTVEATKETIIETSVADTWELHKPPSDLIFDDGEPLESNRHRIAMNVLIRSLQQAWRDRTDFYTGGNMFIYYSSAQARNRDFRGPDFFAVLDVDGIRERQGWVIWEEEGRYPDVIVELMSPSTAQVDTGIKKDIYQRTFRTRDYFVYDPFNPDSLQGWRLNSEFQYQQLTPNEQGWLWCETLNFWLGTWQGTIDRETAIWLRFYDTSGNLVLLPEEAAQQQAELAQQQAELAQQQAELAQQQAELAQQQAEAERLRTEAETRRAEAESQRAEAERLRAERLAARLRELGEDPNNF</sequence>
<dbReference type="Proteomes" id="UP001576780">
    <property type="component" value="Unassembled WGS sequence"/>
</dbReference>
<dbReference type="CDD" id="cd06260">
    <property type="entry name" value="DUF820-like"/>
    <property type="match status" value="1"/>
</dbReference>
<keyword evidence="3" id="KW-0255">Endonuclease</keyword>
<evidence type="ECO:0000313" key="4">
    <source>
        <dbReference type="Proteomes" id="UP001576780"/>
    </source>
</evidence>
<dbReference type="GO" id="GO:0004519">
    <property type="term" value="F:endonuclease activity"/>
    <property type="evidence" value="ECO:0007669"/>
    <property type="project" value="UniProtKB-KW"/>
</dbReference>
<keyword evidence="3" id="KW-0378">Hydrolase</keyword>
<feature type="domain" description="Putative restriction endonuclease" evidence="2">
    <location>
        <begin position="29"/>
        <end position="178"/>
    </location>
</feature>
<reference evidence="3 4" key="1">
    <citation type="submission" date="2024-09" db="EMBL/GenBank/DDBJ databases">
        <title>Floridaenema gen nov. (Aerosakkonemataceae, Aerosakkonematales ord. nov., Cyanobacteria) from benthic tropical and subtropical fresh waters, with the description of four new species.</title>
        <authorList>
            <person name="Moretto J.A."/>
            <person name="Berthold D.E."/>
            <person name="Lefler F.W."/>
            <person name="Huang I.-S."/>
            <person name="Laughinghouse H. IV."/>
        </authorList>
    </citation>
    <scope>NUCLEOTIDE SEQUENCE [LARGE SCALE GENOMIC DNA]</scope>
    <source>
        <strain evidence="3 4">BLCC-F167</strain>
    </source>
</reference>
<dbReference type="PANTHER" id="PTHR33352:SF3">
    <property type="entry name" value="SLR1612 PROTEIN"/>
    <property type="match status" value="1"/>
</dbReference>
<evidence type="ECO:0000259" key="2">
    <source>
        <dbReference type="Pfam" id="PF05685"/>
    </source>
</evidence>
<evidence type="ECO:0000313" key="3">
    <source>
        <dbReference type="EMBL" id="MFB2835110.1"/>
    </source>
</evidence>
<name>A0ABV4WJ80_9CYAN</name>
<feature type="compositionally biased region" description="Basic and acidic residues" evidence="1">
    <location>
        <begin position="251"/>
        <end position="273"/>
    </location>
</feature>
<dbReference type="PANTHER" id="PTHR33352">
    <property type="entry name" value="SLR1095 PROTEIN"/>
    <property type="match status" value="1"/>
</dbReference>